<evidence type="ECO:0000313" key="4">
    <source>
        <dbReference type="Proteomes" id="UP000548685"/>
    </source>
</evidence>
<proteinExistence type="inferred from homology"/>
<accession>A0ABR6I213</accession>
<dbReference type="Pfam" id="PF13561">
    <property type="entry name" value="adh_short_C2"/>
    <property type="match status" value="1"/>
</dbReference>
<dbReference type="Proteomes" id="UP000548685">
    <property type="component" value="Unassembled WGS sequence"/>
</dbReference>
<organism evidence="3 4">
    <name type="scientific">Erythrobacter ramosus</name>
    <dbReference type="NCBI Taxonomy" id="35811"/>
    <lineage>
        <taxon>Bacteria</taxon>
        <taxon>Pseudomonadati</taxon>
        <taxon>Pseudomonadota</taxon>
        <taxon>Alphaproteobacteria</taxon>
        <taxon>Sphingomonadales</taxon>
        <taxon>Erythrobacteraceae</taxon>
        <taxon>Erythrobacter/Porphyrobacter group</taxon>
        <taxon>Erythrobacter</taxon>
    </lineage>
</organism>
<dbReference type="PANTHER" id="PTHR43477:SF1">
    <property type="entry name" value="DIHYDROANTICAPSIN 7-DEHYDROGENASE"/>
    <property type="match status" value="1"/>
</dbReference>
<sequence length="276" mass="29177">MAADLLGYAGKRVVVMGCYSGTGEACARHLVDLGAEVHGADIKPSPVKGLASFTTVDLKDPEAIAAGVASIGGQMDALFNVSGLPQTFPGEDVVTVNFLGIRMWTETWLPQMRSGGAIVSVSSLAGMRYLMRQPLLKQFMELTDFADARSWYVANAEEAGDPYTLSKEALNTWTQQTAPMLMQRNIRINCTMPSPIDTPMLGEFRKVAGSAVLDAFAGAKGRFSTPDEQALPLILLNSDAASFISGTCLAVDAGLSGGLSTGVLDMERMMAGAAAR</sequence>
<evidence type="ECO:0000313" key="3">
    <source>
        <dbReference type="EMBL" id="MBB3776929.1"/>
    </source>
</evidence>
<evidence type="ECO:0000256" key="1">
    <source>
        <dbReference type="ARBA" id="ARBA00006484"/>
    </source>
</evidence>
<dbReference type="NCBIfam" id="NF009092">
    <property type="entry name" value="PRK12428.1"/>
    <property type="match status" value="1"/>
</dbReference>
<evidence type="ECO:0000256" key="2">
    <source>
        <dbReference type="ARBA" id="ARBA00023002"/>
    </source>
</evidence>
<keyword evidence="4" id="KW-1185">Reference proteome</keyword>
<gene>
    <name evidence="3" type="ORF">FHS52_002922</name>
</gene>
<dbReference type="InterPro" id="IPR002347">
    <property type="entry name" value="SDR_fam"/>
</dbReference>
<dbReference type="EMBL" id="JACICE010000004">
    <property type="protein sequence ID" value="MBB3776929.1"/>
    <property type="molecule type" value="Genomic_DNA"/>
</dbReference>
<dbReference type="Gene3D" id="3.40.50.720">
    <property type="entry name" value="NAD(P)-binding Rossmann-like Domain"/>
    <property type="match status" value="1"/>
</dbReference>
<comment type="caution">
    <text evidence="3">The sequence shown here is derived from an EMBL/GenBank/DDBJ whole genome shotgun (WGS) entry which is preliminary data.</text>
</comment>
<dbReference type="InterPro" id="IPR036291">
    <property type="entry name" value="NAD(P)-bd_dom_sf"/>
</dbReference>
<dbReference type="Pfam" id="PF00106">
    <property type="entry name" value="adh_short"/>
    <property type="match status" value="1"/>
</dbReference>
<protein>
    <submittedName>
        <fullName evidence="3">NAD(P)-dependent dehydrogenase (Short-subunit alcohol dehydrogenase family)</fullName>
    </submittedName>
</protein>
<dbReference type="InterPro" id="IPR051122">
    <property type="entry name" value="SDR_DHRS6-like"/>
</dbReference>
<dbReference type="PRINTS" id="PR00081">
    <property type="entry name" value="GDHRDH"/>
</dbReference>
<dbReference type="PANTHER" id="PTHR43477">
    <property type="entry name" value="DIHYDROANTICAPSIN 7-DEHYDROGENASE"/>
    <property type="match status" value="1"/>
</dbReference>
<dbReference type="SUPFAM" id="SSF51735">
    <property type="entry name" value="NAD(P)-binding Rossmann-fold domains"/>
    <property type="match status" value="1"/>
</dbReference>
<reference evidence="3 4" key="1">
    <citation type="submission" date="2020-08" db="EMBL/GenBank/DDBJ databases">
        <title>Genomic Encyclopedia of Type Strains, Phase IV (KMG-IV): sequencing the most valuable type-strain genomes for metagenomic binning, comparative biology and taxonomic classification.</title>
        <authorList>
            <person name="Goeker M."/>
        </authorList>
    </citation>
    <scope>NUCLEOTIDE SEQUENCE [LARGE SCALE GENOMIC DNA]</scope>
    <source>
        <strain evidence="3 4">DSM 8510</strain>
    </source>
</reference>
<keyword evidence="2" id="KW-0560">Oxidoreductase</keyword>
<dbReference type="RefSeq" id="WP_183363698.1">
    <property type="nucleotide sequence ID" value="NZ_BAAADZ010000005.1"/>
</dbReference>
<name>A0ABR6I213_9SPHN</name>
<comment type="similarity">
    <text evidence="1">Belongs to the short-chain dehydrogenases/reductases (SDR) family.</text>
</comment>